<proteinExistence type="predicted"/>
<gene>
    <name evidence="5" type="ORF">FIBSPDRAFT_1053038</name>
</gene>
<dbReference type="Pfam" id="PF00616">
    <property type="entry name" value="RasGAP"/>
    <property type="match status" value="1"/>
</dbReference>
<evidence type="ECO:0000259" key="4">
    <source>
        <dbReference type="PROSITE" id="PS50018"/>
    </source>
</evidence>
<dbReference type="InterPro" id="IPR039360">
    <property type="entry name" value="Ras_GTPase"/>
</dbReference>
<keyword evidence="1" id="KW-0343">GTPase activation</keyword>
<dbReference type="InterPro" id="IPR001251">
    <property type="entry name" value="CRAL-TRIO_dom"/>
</dbReference>
<dbReference type="InterPro" id="IPR036865">
    <property type="entry name" value="CRAL-TRIO_dom_sf"/>
</dbReference>
<dbReference type="OrthoDB" id="28245at2759"/>
<keyword evidence="6" id="KW-1185">Reference proteome</keyword>
<dbReference type="InterPro" id="IPR011993">
    <property type="entry name" value="PH-like_dom_sf"/>
</dbReference>
<dbReference type="PANTHER" id="PTHR10194:SF142">
    <property type="entry name" value="NEUROFIBROMIN"/>
    <property type="match status" value="1"/>
</dbReference>
<evidence type="ECO:0000313" key="6">
    <source>
        <dbReference type="Proteomes" id="UP000076532"/>
    </source>
</evidence>
<dbReference type="InterPro" id="IPR023152">
    <property type="entry name" value="RasGAP_CS"/>
</dbReference>
<evidence type="ECO:0000313" key="5">
    <source>
        <dbReference type="EMBL" id="KZP07360.1"/>
    </source>
</evidence>
<dbReference type="Gene3D" id="3.40.525.10">
    <property type="entry name" value="CRAL-TRIO lipid binding domain"/>
    <property type="match status" value="1"/>
</dbReference>
<protein>
    <recommendedName>
        <fullName evidence="4">Ras-GAP domain-containing protein</fullName>
    </recommendedName>
</protein>
<dbReference type="CDD" id="cd00170">
    <property type="entry name" value="SEC14"/>
    <property type="match status" value="1"/>
</dbReference>
<dbReference type="EMBL" id="KV417754">
    <property type="protein sequence ID" value="KZP07360.1"/>
    <property type="molecule type" value="Genomic_DNA"/>
</dbReference>
<dbReference type="SUPFAM" id="SSF48350">
    <property type="entry name" value="GTPase activation domain, GAP"/>
    <property type="match status" value="1"/>
</dbReference>
<dbReference type="SUPFAM" id="SSF48371">
    <property type="entry name" value="ARM repeat"/>
    <property type="match status" value="2"/>
</dbReference>
<keyword evidence="2" id="KW-0597">Phosphoprotein</keyword>
<dbReference type="InterPro" id="IPR008936">
    <property type="entry name" value="Rho_GTPase_activation_prot"/>
</dbReference>
<dbReference type="STRING" id="436010.A0A167XM37"/>
<dbReference type="Pfam" id="PF13716">
    <property type="entry name" value="CRAL_TRIO_2"/>
    <property type="match status" value="1"/>
</dbReference>
<feature type="region of interest" description="Disordered" evidence="3">
    <location>
        <begin position="616"/>
        <end position="635"/>
    </location>
</feature>
<feature type="region of interest" description="Disordered" evidence="3">
    <location>
        <begin position="1"/>
        <end position="29"/>
    </location>
</feature>
<dbReference type="GO" id="GO:0005096">
    <property type="term" value="F:GTPase activator activity"/>
    <property type="evidence" value="ECO:0007669"/>
    <property type="project" value="UniProtKB-KW"/>
</dbReference>
<evidence type="ECO:0000256" key="2">
    <source>
        <dbReference type="ARBA" id="ARBA00022553"/>
    </source>
</evidence>
<dbReference type="Proteomes" id="UP000076532">
    <property type="component" value="Unassembled WGS sequence"/>
</dbReference>
<feature type="domain" description="Ras-GAP" evidence="4">
    <location>
        <begin position="1305"/>
        <end position="1498"/>
    </location>
</feature>
<accession>A0A167XM37</accession>
<sequence>MPPQRRPSANAAQSHTQATSGTSRGPQRSREAQFVNIANQNMAINYSASSATPQQKVVQTLINRLKNNLPSNSGHSLDFIEGDKATMRAVEALVQLCNDALDIIAYSLSQLLETLAQRPDSQEQPSIQALQSQLFVMKVLSMALAAPSNPLGFSPGKEKSRAPEKTIEIIPLDERCAQYILSVIVLYLRQTTAFEPHLLSTTLLSLEASFYDFESIDVPNLPPAAAFYMHDIEATLSAKTSANTLGSGNTATTKGTTASTPIPVAPHFTEFSKTHLSIVKNSLSLHKQIRKFAGLIIRHLSASNWPVVFSRIQGKVESLSITSEESPDTIDLQLMNHSAMDRCKLIQVLQVLSSLLVNMKQEIRVALARPLRVAIWNWIDLFPDEFNDAIRNRGRMEGAPERTFEVLHTMRGGAEKDLWPTLTLLSCISSEHLSLDFQINHFGTGHFSGQKSHGKGHKFLEEVLKHANTASKFSETAVICALDMCKVAWRVTPEGEVPLRVIGTDIAHEIKTMLYKIQGKPFWESSEDIDVSIYSEALTTAFRFLPEDESIPLLLTCLEPERSDAVKIVVARASITLALEGYRNRDPQPLVNLALATARRFRSIYKSAASRRIEADKYGNPKRPATKPRARRHTSDHSDRDLLLLSILVLWRTHAQIHMADYQVPEIEDFVSASLRIYSDQVDRTIKISWAVNLLGVSEVIFFISPADEFFDLIVRFVEIAVPANLIPLVTHLLEARTDHEAQRLWITDAHRLIGLYCRKSKAPHVQKIQHYNGRVPAFALSEIVFLVSLTSSDKGVAQLAAQALRYIAIAEMQPGVPTNPGIDDEDRAQRHRVYIQLGDPNVIVFGRAEQQKRTRKLLRSLSSTSVTNVAVWQECFWRWTDLCASIAQSSLASASEHPRREQLVAQEVGLQNMLPLYPSSWIVQEDFVQWRNLTLFLAAFSGVCCQENYNSSALQTIVPQQILPDDMRVLKNPKQLVERFIKELTDFLISDSTKICEVAREALGAELSPSLYGVLFKHLEEVTHEITAGAHQEFSEPFGTFLDQFTAILKMLVEKSDIPPEEVQGIDISETLVTLTGFIARYSNPHSHRIRTKLCALCDSVCKRTETLMLRSDTTARQEIIDTIMDWIQDPSLIIESSISHAQNGLNIACIRSAVNLMASLDLSVSDAHKADGTGHNTSRLFIRYYNVLIKGLHFSQQGVFSHRAATAFDQEAEIQELIIAGLAHLIRANTEIGVKHCLPLAHDPDFRKRAIFSRVFSRVLKQGTTFDPIKISHAPKQDALCKLVKEPDMLLALAICDICPASDVDVIISLLMDLFDTRSSLVNLVKLMVDREIAHTDNDASLFRGNSTTTRFLSAFAKIHGYNYLRSLISPLVEMMAKMPPSHSYELNPDRAIGQDVQQNQRNVEAIASGFLDIITASVKTIPPMFREVCAHIAKSVQEIWPESKFAALGAFIFLRFISPAVVAPSIVDVELPTENTEVIRKGLMVIAKVIQNLANNIFFGKEQHMTGLNDFLKEHIVDITRYLSELNKQSAASVAADEATDEWLGTTADETDAIVLHRFFNKHGEKIGKELLSRGNAVNSVDSAPDAKGTWFKLCEARVGMGSPEKVPEYSTSHRDEHLGYIGLMESYMHRNLESMQDIFVAMELPEESLPIFVLRLYNIDVEAMDVELFMCHIFKTLETTGEQDFSIILDCTAFASASEMPFTWLTMCAELIPVDLRDRFRVTYILNPNAAAHRYLRKLYNICAGIPLSGTTRAYSTVAELLEHIPEECAPYLSHAVALEDERLEVFSEATMRQSHQMRMPIMLAVGVTHIRITSAKAQPLSPSLACRSTEIIYLKDVNDIYNVSTGQDPFEFIIRRIRQGVTLYFSSSMRETIVKTIRVAKSQMQDGQLALVDRGLQISDVSATLLNIGLLGIDSEEEDLRSAAYDLLGAICAHIGFDKQPMVECEAGFIPEDPNAFVTQISQQLANFVPKMTLDFITEVASGMDKAVPAQRLNCLQYMRPWIPNLAKFCDPSHHLYEHSGAKLRDVIRLLVDLTTADHGILSMLQKYVWSEISQLDVTLVNVVLDELMRAAIDGGVGSKRCEVVARTVASLSPIIVRGRILAKLRKILAKTALKPTRNLVDNYHWLEIAALTRLAFIAGNHNKPVIHTQLYIPEIVHLVTLISGTGPTLVRKSVYGIVFNYLQSVYASYGDEGDSSGVRSLVEEFTKAPILRLFGLKRTNTSSEYYPADPANDRDFLQVHEELTALLIRVMEETSGTKGLLNAWKARWIGLIASMAFQHSPAIQSRAFIALGSLATSDVDDDFMYQIVVAFKVALAKCIENETASVVCMLRCICQVVPALSPTSKYTAPLFWLAVALLQSSHIAFYSQATELLQQTLLVLEANSVFDGRTVPEVLFEARIHLEDTLDQLDHMLGLSFENNFSFSLSAIIFKGIRHSPLAGCAEKVLRSLLRVTIRHSPPRHPTIDSINPEALGYFLALIPVSKTPRAYNALIKECKVPGHWTTDDEGVPRISIDFLGIEDEPTALLIVSFVGAMLTNAQGDDTETEMLYTLLSDIGDIFPGVVAMAYDGLQDRIKGTFANSSNASIIKAVSRIFRIALADSDRLATLRNSASTVGTLEETPQGPSRLHLLALDDLNMRGLVSSFQFLNPRGPATKLINWIPELVAKILEA</sequence>
<name>A0A167XM37_9AGAM</name>
<feature type="compositionally biased region" description="Polar residues" evidence="3">
    <location>
        <begin position="10"/>
        <end position="26"/>
    </location>
</feature>
<dbReference type="Gene3D" id="1.10.506.10">
    <property type="entry name" value="GTPase Activation - p120gap, domain 1"/>
    <property type="match status" value="2"/>
</dbReference>
<dbReference type="Gene3D" id="2.30.29.30">
    <property type="entry name" value="Pleckstrin-homology domain (PH domain)/Phosphotyrosine-binding domain (PTB)"/>
    <property type="match status" value="1"/>
</dbReference>
<reference evidence="5 6" key="1">
    <citation type="journal article" date="2016" name="Mol. Biol. Evol.">
        <title>Comparative Genomics of Early-Diverging Mushroom-Forming Fungi Provides Insights into the Origins of Lignocellulose Decay Capabilities.</title>
        <authorList>
            <person name="Nagy L.G."/>
            <person name="Riley R."/>
            <person name="Tritt A."/>
            <person name="Adam C."/>
            <person name="Daum C."/>
            <person name="Floudas D."/>
            <person name="Sun H."/>
            <person name="Yadav J.S."/>
            <person name="Pangilinan J."/>
            <person name="Larsson K.H."/>
            <person name="Matsuura K."/>
            <person name="Barry K."/>
            <person name="Labutti K."/>
            <person name="Kuo R."/>
            <person name="Ohm R.A."/>
            <person name="Bhattacharya S.S."/>
            <person name="Shirouzu T."/>
            <person name="Yoshinaga Y."/>
            <person name="Martin F.M."/>
            <person name="Grigoriev I.V."/>
            <person name="Hibbett D.S."/>
        </authorList>
    </citation>
    <scope>NUCLEOTIDE SEQUENCE [LARGE SCALE GENOMIC DNA]</scope>
    <source>
        <strain evidence="5 6">CBS 109695</strain>
    </source>
</reference>
<dbReference type="PROSITE" id="PS00509">
    <property type="entry name" value="RAS_GTPASE_ACTIV_1"/>
    <property type="match status" value="1"/>
</dbReference>
<dbReference type="SMART" id="SM00323">
    <property type="entry name" value="RasGAP"/>
    <property type="match status" value="1"/>
</dbReference>
<dbReference type="PANTHER" id="PTHR10194">
    <property type="entry name" value="RAS GTPASE-ACTIVATING PROTEINS"/>
    <property type="match status" value="1"/>
</dbReference>
<dbReference type="PROSITE" id="PS50018">
    <property type="entry name" value="RAS_GTPASE_ACTIV_2"/>
    <property type="match status" value="1"/>
</dbReference>
<evidence type="ECO:0000256" key="3">
    <source>
        <dbReference type="SAM" id="MobiDB-lite"/>
    </source>
</evidence>
<dbReference type="InterPro" id="IPR016024">
    <property type="entry name" value="ARM-type_fold"/>
</dbReference>
<organism evidence="5 6">
    <name type="scientific">Athelia psychrophila</name>
    <dbReference type="NCBI Taxonomy" id="1759441"/>
    <lineage>
        <taxon>Eukaryota</taxon>
        <taxon>Fungi</taxon>
        <taxon>Dikarya</taxon>
        <taxon>Basidiomycota</taxon>
        <taxon>Agaricomycotina</taxon>
        <taxon>Agaricomycetes</taxon>
        <taxon>Agaricomycetidae</taxon>
        <taxon>Atheliales</taxon>
        <taxon>Atheliaceae</taxon>
        <taxon>Athelia</taxon>
    </lineage>
</organism>
<dbReference type="InterPro" id="IPR001936">
    <property type="entry name" value="RasGAP_dom"/>
</dbReference>
<evidence type="ECO:0000256" key="1">
    <source>
        <dbReference type="ARBA" id="ARBA00022468"/>
    </source>
</evidence>